<protein>
    <submittedName>
        <fullName evidence="3">5-methylcytosine-specific restriction protein A</fullName>
        <ecNumber evidence="3">3.1.21.-</ecNumber>
    </submittedName>
</protein>
<evidence type="ECO:0000256" key="1">
    <source>
        <dbReference type="SAM" id="MobiDB-lite"/>
    </source>
</evidence>
<feature type="domain" description="HNH" evidence="2">
    <location>
        <begin position="181"/>
        <end position="234"/>
    </location>
</feature>
<dbReference type="RefSeq" id="WP_221194000.1">
    <property type="nucleotide sequence ID" value="NZ_JACHXO010000005.1"/>
</dbReference>
<keyword evidence="4" id="KW-1185">Reference proteome</keyword>
<dbReference type="InterPro" id="IPR002711">
    <property type="entry name" value="HNH"/>
</dbReference>
<evidence type="ECO:0000313" key="4">
    <source>
        <dbReference type="Proteomes" id="UP000574369"/>
    </source>
</evidence>
<feature type="region of interest" description="Disordered" evidence="1">
    <location>
        <begin position="1"/>
        <end position="21"/>
    </location>
</feature>
<evidence type="ECO:0000313" key="3">
    <source>
        <dbReference type="EMBL" id="MBB3195787.1"/>
    </source>
</evidence>
<organism evidence="3 4">
    <name type="scientific">Roseateles terrae</name>
    <dbReference type="NCBI Taxonomy" id="431060"/>
    <lineage>
        <taxon>Bacteria</taxon>
        <taxon>Pseudomonadati</taxon>
        <taxon>Pseudomonadota</taxon>
        <taxon>Betaproteobacteria</taxon>
        <taxon>Burkholderiales</taxon>
        <taxon>Sphaerotilaceae</taxon>
        <taxon>Roseateles</taxon>
    </lineage>
</organism>
<comment type="caution">
    <text evidence="3">The sequence shown here is derived from an EMBL/GenBank/DDBJ whole genome shotgun (WGS) entry which is preliminary data.</text>
</comment>
<dbReference type="Proteomes" id="UP000574369">
    <property type="component" value="Unassembled WGS sequence"/>
</dbReference>
<keyword evidence="3" id="KW-0378">Hydrolase</keyword>
<dbReference type="Pfam" id="PF01844">
    <property type="entry name" value="HNH"/>
    <property type="match status" value="1"/>
</dbReference>
<name>A0ABR6GUK1_9BURK</name>
<accession>A0ABR6GUK1</accession>
<dbReference type="EMBL" id="JACHXO010000005">
    <property type="protein sequence ID" value="MBB3195787.1"/>
    <property type="molecule type" value="Genomic_DNA"/>
</dbReference>
<dbReference type="EC" id="3.1.21.-" evidence="3"/>
<evidence type="ECO:0000259" key="2">
    <source>
        <dbReference type="Pfam" id="PF01844"/>
    </source>
</evidence>
<dbReference type="Gene3D" id="1.10.30.50">
    <property type="match status" value="1"/>
</dbReference>
<sequence length="256" mass="27926">MTQIKRKGAGGAMAVTQGHGNPKWTRDETLLALNLYQRLRGQVPGSNDSEVIALSQRLRALPVHQGAAKRDSFRNPDGVAFKLQNIRQVATGRGLGNVSALDKAIWQEFGERPELVQRLVDAIGAAVERGEADEMNVAAIDDDEVFAEGRVLTALHRTRERNRKVRGLLLDERQQTGTLHCDCCGAGPKASNLELALAGFEAHHVTPLAESTSGGTRLTDLALLCATCHRLIHRAMHVHKRWIGVAELKAFIESPA</sequence>
<dbReference type="InterPro" id="IPR003615">
    <property type="entry name" value="HNH_nuc"/>
</dbReference>
<reference evidence="3 4" key="1">
    <citation type="submission" date="2020-08" db="EMBL/GenBank/DDBJ databases">
        <title>Genomic Encyclopedia of Type Strains, Phase III (KMG-III): the genomes of soil and plant-associated and newly described type strains.</title>
        <authorList>
            <person name="Whitman W."/>
        </authorList>
    </citation>
    <scope>NUCLEOTIDE SEQUENCE [LARGE SCALE GENOMIC DNA]</scope>
    <source>
        <strain evidence="3 4">CECT 7247</strain>
    </source>
</reference>
<proteinExistence type="predicted"/>
<dbReference type="GO" id="GO:0016787">
    <property type="term" value="F:hydrolase activity"/>
    <property type="evidence" value="ECO:0007669"/>
    <property type="project" value="UniProtKB-KW"/>
</dbReference>
<dbReference type="CDD" id="cd00085">
    <property type="entry name" value="HNHc"/>
    <property type="match status" value="1"/>
</dbReference>
<gene>
    <name evidence="3" type="ORF">FHS28_003193</name>
</gene>